<evidence type="ECO:0008006" key="4">
    <source>
        <dbReference type="Google" id="ProtNLM"/>
    </source>
</evidence>
<dbReference type="Gene3D" id="3.20.20.140">
    <property type="entry name" value="Metal-dependent hydrolases"/>
    <property type="match status" value="1"/>
</dbReference>
<organism evidence="2 3">
    <name type="scientific">Nakamurella endophytica</name>
    <dbReference type="NCBI Taxonomy" id="1748367"/>
    <lineage>
        <taxon>Bacteria</taxon>
        <taxon>Bacillati</taxon>
        <taxon>Actinomycetota</taxon>
        <taxon>Actinomycetes</taxon>
        <taxon>Nakamurellales</taxon>
        <taxon>Nakamurellaceae</taxon>
        <taxon>Nakamurella</taxon>
    </lineage>
</organism>
<reference evidence="2" key="2">
    <citation type="submission" date="2020-09" db="EMBL/GenBank/DDBJ databases">
        <authorList>
            <person name="Sun Q."/>
            <person name="Zhou Y."/>
        </authorList>
    </citation>
    <scope>NUCLEOTIDE SEQUENCE</scope>
    <source>
        <strain evidence="2">CGMCC 4.7308</strain>
    </source>
</reference>
<dbReference type="AlphaFoldDB" id="A0A917SZA6"/>
<reference evidence="2" key="1">
    <citation type="journal article" date="2014" name="Int. J. Syst. Evol. Microbiol.">
        <title>Complete genome sequence of Corynebacterium casei LMG S-19264T (=DSM 44701T), isolated from a smear-ripened cheese.</title>
        <authorList>
            <consortium name="US DOE Joint Genome Institute (JGI-PGF)"/>
            <person name="Walter F."/>
            <person name="Albersmeier A."/>
            <person name="Kalinowski J."/>
            <person name="Ruckert C."/>
        </authorList>
    </citation>
    <scope>NUCLEOTIDE SEQUENCE</scope>
    <source>
        <strain evidence="2">CGMCC 4.7308</strain>
    </source>
</reference>
<dbReference type="Proteomes" id="UP000655208">
    <property type="component" value="Unassembled WGS sequence"/>
</dbReference>
<protein>
    <recommendedName>
        <fullName evidence="4">Amidohydrolase</fullName>
    </recommendedName>
</protein>
<gene>
    <name evidence="2" type="ORF">GCM10011594_23230</name>
</gene>
<name>A0A917SZA6_9ACTN</name>
<evidence type="ECO:0000256" key="1">
    <source>
        <dbReference type="SAM" id="MobiDB-lite"/>
    </source>
</evidence>
<dbReference type="SUPFAM" id="SSF51556">
    <property type="entry name" value="Metallo-dependent hydrolases"/>
    <property type="match status" value="1"/>
</dbReference>
<dbReference type="InterPro" id="IPR032466">
    <property type="entry name" value="Metal_Hydrolase"/>
</dbReference>
<evidence type="ECO:0000313" key="2">
    <source>
        <dbReference type="EMBL" id="GGM02489.1"/>
    </source>
</evidence>
<feature type="region of interest" description="Disordered" evidence="1">
    <location>
        <begin position="86"/>
        <end position="108"/>
    </location>
</feature>
<accession>A0A917SZA6</accession>
<sequence length="348" mass="35559">MSPSVPSATVPSATVPSATVPFATVPSGLPPDPPGAASAGTVDVHRHHWPETLVEALRSRSTAPRVAGRDLLLDGEPPFRLPDPAAAAETADAVPTGADSGSGAPDAGAAPVAGRSLFALSSPLGIEDLPPAEAAPLLDAWHGWVAALDPSSGGWAAVTRREPDTAGLAGRLSGGFAGLQVPAGWLATPSDVEAVAPVLEVAQRAGRPVLVHPGPAARAGSAVPDWWAAVVDYSAQLQAAWWSWHTAGRSLLPGLRICFVAGAGLAPVHHERWTARGGGPFRVDPLTWVETSSLGRQAQDALVRVLGIDQLVLGSDHPYARPVDAGLGAAARHAIHVTNPARLLNGAR</sequence>
<proteinExistence type="predicted"/>
<keyword evidence="3" id="KW-1185">Reference proteome</keyword>
<dbReference type="EMBL" id="BMNA01000004">
    <property type="protein sequence ID" value="GGM02489.1"/>
    <property type="molecule type" value="Genomic_DNA"/>
</dbReference>
<comment type="caution">
    <text evidence="2">The sequence shown here is derived from an EMBL/GenBank/DDBJ whole genome shotgun (WGS) entry which is preliminary data.</text>
</comment>
<dbReference type="RefSeq" id="WP_229674310.1">
    <property type="nucleotide sequence ID" value="NZ_BMNA01000004.1"/>
</dbReference>
<evidence type="ECO:0000313" key="3">
    <source>
        <dbReference type="Proteomes" id="UP000655208"/>
    </source>
</evidence>